<name>A0A3M7QTZ3_BRAPC</name>
<comment type="caution">
    <text evidence="1">The sequence shown here is derived from an EMBL/GenBank/DDBJ whole genome shotgun (WGS) entry which is preliminary data.</text>
</comment>
<evidence type="ECO:0000313" key="1">
    <source>
        <dbReference type="EMBL" id="RNA14689.1"/>
    </source>
</evidence>
<sequence length="79" mass="9314">MCLVISIVTSFLAIIVELIDVEILSRQFYHVQLKVVEKIQVENFDEKFVFFLLTFFLWIDIVPENAGFSLEKLNNLIYN</sequence>
<dbReference type="AlphaFoldDB" id="A0A3M7QTZ3"/>
<reference evidence="1 2" key="1">
    <citation type="journal article" date="2018" name="Sci. Rep.">
        <title>Genomic signatures of local adaptation to the degree of environmental predictability in rotifers.</title>
        <authorList>
            <person name="Franch-Gras L."/>
            <person name="Hahn C."/>
            <person name="Garcia-Roger E.M."/>
            <person name="Carmona M.J."/>
            <person name="Serra M."/>
            <person name="Gomez A."/>
        </authorList>
    </citation>
    <scope>NUCLEOTIDE SEQUENCE [LARGE SCALE GENOMIC DNA]</scope>
    <source>
        <strain evidence="1">HYR1</strain>
    </source>
</reference>
<keyword evidence="2" id="KW-1185">Reference proteome</keyword>
<dbReference type="EMBL" id="REGN01005126">
    <property type="protein sequence ID" value="RNA14689.1"/>
    <property type="molecule type" value="Genomic_DNA"/>
</dbReference>
<dbReference type="Proteomes" id="UP000276133">
    <property type="component" value="Unassembled WGS sequence"/>
</dbReference>
<gene>
    <name evidence="1" type="ORF">BpHYR1_024425</name>
</gene>
<accession>A0A3M7QTZ3</accession>
<protein>
    <submittedName>
        <fullName evidence="1">Uncharacterized protein</fullName>
    </submittedName>
</protein>
<organism evidence="1 2">
    <name type="scientific">Brachionus plicatilis</name>
    <name type="common">Marine rotifer</name>
    <name type="synonym">Brachionus muelleri</name>
    <dbReference type="NCBI Taxonomy" id="10195"/>
    <lineage>
        <taxon>Eukaryota</taxon>
        <taxon>Metazoa</taxon>
        <taxon>Spiralia</taxon>
        <taxon>Gnathifera</taxon>
        <taxon>Rotifera</taxon>
        <taxon>Eurotatoria</taxon>
        <taxon>Monogononta</taxon>
        <taxon>Pseudotrocha</taxon>
        <taxon>Ploima</taxon>
        <taxon>Brachionidae</taxon>
        <taxon>Brachionus</taxon>
    </lineage>
</organism>
<proteinExistence type="predicted"/>
<evidence type="ECO:0000313" key="2">
    <source>
        <dbReference type="Proteomes" id="UP000276133"/>
    </source>
</evidence>